<feature type="transmembrane region" description="Helical" evidence="1">
    <location>
        <begin position="201"/>
        <end position="230"/>
    </location>
</feature>
<keyword evidence="3" id="KW-1185">Reference proteome</keyword>
<evidence type="ECO:0000256" key="1">
    <source>
        <dbReference type="SAM" id="Phobius"/>
    </source>
</evidence>
<name>A0ABN6V063_9BACT</name>
<keyword evidence="1" id="KW-0472">Membrane</keyword>
<evidence type="ECO:0008006" key="4">
    <source>
        <dbReference type="Google" id="ProtNLM"/>
    </source>
</evidence>
<keyword evidence="1" id="KW-0812">Transmembrane</keyword>
<dbReference type="RefSeq" id="WP_286354406.1">
    <property type="nucleotide sequence ID" value="NZ_AP027079.1"/>
</dbReference>
<proteinExistence type="predicted"/>
<organism evidence="2 3">
    <name type="scientific">Geothrix oryzae</name>
    <dbReference type="NCBI Taxonomy" id="2927975"/>
    <lineage>
        <taxon>Bacteria</taxon>
        <taxon>Pseudomonadati</taxon>
        <taxon>Acidobacteriota</taxon>
        <taxon>Holophagae</taxon>
        <taxon>Holophagales</taxon>
        <taxon>Holophagaceae</taxon>
        <taxon>Geothrix</taxon>
    </lineage>
</organism>
<protein>
    <recommendedName>
        <fullName evidence="4">Yip1 domain-containing protein</fullName>
    </recommendedName>
</protein>
<accession>A0ABN6V063</accession>
<reference evidence="3" key="1">
    <citation type="journal article" date="2023" name="Int. J. Syst. Evol. Microbiol.">
        <title>Mesoterricola silvestris gen. nov., sp. nov., Mesoterricola sediminis sp. nov., Geothrix oryzae sp. nov., Geothrix edaphica sp. nov., Geothrix rubra sp. nov., and Geothrix limicola sp. nov., six novel members of Acidobacteriota isolated from soils.</title>
        <authorList>
            <person name="Itoh H."/>
            <person name="Sugisawa Y."/>
            <person name="Mise K."/>
            <person name="Xu Z."/>
            <person name="Kuniyasu M."/>
            <person name="Ushijima N."/>
            <person name="Kawano K."/>
            <person name="Kobayashi E."/>
            <person name="Shiratori Y."/>
            <person name="Masuda Y."/>
            <person name="Senoo K."/>
        </authorList>
    </citation>
    <scope>NUCLEOTIDE SEQUENCE [LARGE SCALE GENOMIC DNA]</scope>
    <source>
        <strain evidence="3">Red222</strain>
    </source>
</reference>
<gene>
    <name evidence="2" type="ORF">GETHOR_28080</name>
</gene>
<evidence type="ECO:0000313" key="3">
    <source>
        <dbReference type="Proteomes" id="UP001242010"/>
    </source>
</evidence>
<dbReference type="Proteomes" id="UP001242010">
    <property type="component" value="Chromosome"/>
</dbReference>
<feature type="transmembrane region" description="Helical" evidence="1">
    <location>
        <begin position="169"/>
        <end position="189"/>
    </location>
</feature>
<evidence type="ECO:0000313" key="2">
    <source>
        <dbReference type="EMBL" id="BDU70707.1"/>
    </source>
</evidence>
<feature type="transmembrane region" description="Helical" evidence="1">
    <location>
        <begin position="99"/>
        <end position="121"/>
    </location>
</feature>
<dbReference type="EMBL" id="AP027079">
    <property type="protein sequence ID" value="BDU70707.1"/>
    <property type="molecule type" value="Genomic_DNA"/>
</dbReference>
<sequence>MDLPYAASLRALVRPGAAFPREAPPLGRAMGAMLAAWAPPVLVNAALTVWQGLQGYGALRQNGLPSWLAERLARGLGGDPEDLGRLLASLPPPPAFGRIWPWLLLAVPLILLGTWLHHAVWDHTGLWLLGGLKGKRGFRASLGAEAEALRVTALGALVGLLGFVPGLGLLLAVPLLLLDGYLWIFRGFALAARHGCEPWRGVAATVVHAALLGVCALGLGVTLLALLGAVA</sequence>
<keyword evidence="1" id="KW-1133">Transmembrane helix</keyword>